<organism evidence="3 4">
    <name type="scientific">Rubus argutus</name>
    <name type="common">Southern blackberry</name>
    <dbReference type="NCBI Taxonomy" id="59490"/>
    <lineage>
        <taxon>Eukaryota</taxon>
        <taxon>Viridiplantae</taxon>
        <taxon>Streptophyta</taxon>
        <taxon>Embryophyta</taxon>
        <taxon>Tracheophyta</taxon>
        <taxon>Spermatophyta</taxon>
        <taxon>Magnoliopsida</taxon>
        <taxon>eudicotyledons</taxon>
        <taxon>Gunneridae</taxon>
        <taxon>Pentapetalae</taxon>
        <taxon>rosids</taxon>
        <taxon>fabids</taxon>
        <taxon>Rosales</taxon>
        <taxon>Rosaceae</taxon>
        <taxon>Rosoideae</taxon>
        <taxon>Rosoideae incertae sedis</taxon>
        <taxon>Rubus</taxon>
    </lineage>
</organism>
<evidence type="ECO:0000313" key="3">
    <source>
        <dbReference type="EMBL" id="KAK9935732.1"/>
    </source>
</evidence>
<evidence type="ECO:0000256" key="1">
    <source>
        <dbReference type="SAM" id="Phobius"/>
    </source>
</evidence>
<keyword evidence="1" id="KW-0812">Transmembrane</keyword>
<reference evidence="3 4" key="1">
    <citation type="journal article" date="2023" name="G3 (Bethesda)">
        <title>A chromosome-length genome assembly and annotation of blackberry (Rubus argutus, cv. 'Hillquist').</title>
        <authorList>
            <person name="Bruna T."/>
            <person name="Aryal R."/>
            <person name="Dudchenko O."/>
            <person name="Sargent D.J."/>
            <person name="Mead D."/>
            <person name="Buti M."/>
            <person name="Cavallini A."/>
            <person name="Hytonen T."/>
            <person name="Andres J."/>
            <person name="Pham M."/>
            <person name="Weisz D."/>
            <person name="Mascagni F."/>
            <person name="Usai G."/>
            <person name="Natali L."/>
            <person name="Bassil N."/>
            <person name="Fernandez G.E."/>
            <person name="Lomsadze A."/>
            <person name="Armour M."/>
            <person name="Olukolu B."/>
            <person name="Poorten T."/>
            <person name="Britton C."/>
            <person name="Davik J."/>
            <person name="Ashrafi H."/>
            <person name="Aiden E.L."/>
            <person name="Borodovsky M."/>
            <person name="Worthington M."/>
        </authorList>
    </citation>
    <scope>NUCLEOTIDE SEQUENCE [LARGE SCALE GENOMIC DNA]</scope>
    <source>
        <strain evidence="3">PI 553951</strain>
    </source>
</reference>
<evidence type="ECO:0000256" key="2">
    <source>
        <dbReference type="SAM" id="SignalP"/>
    </source>
</evidence>
<feature type="chain" id="PRO_5043609795" evidence="2">
    <location>
        <begin position="22"/>
        <end position="321"/>
    </location>
</feature>
<name>A0AAW1XJ27_RUBAR</name>
<sequence>MPTGKLVLLACLVLLVAPIAAVDSKSGSSGEWHSLTKQNFSSQIRLHPHILLLVTLPWSGESRSLMKDVAKLVTDRAEEFSSLKLMVLHRNTEKVVANAIGAASDSEETTVLYYHHSLYFCSSFVNGLLSLLAKRKRNGTDHNGFVCSTISVVPMVHISILGIFWINFNSETNGTDWWKNNPKGIETAKMKCDVDNALGAVPWIGDLSSVNDSAASEDTENIRPGVAESFCTLEEYQKDQCSQLLVFEIPVSWLAVLYFAGCPSCSKIIKIEGDLSNALQMDSSVVKELEGDATLWIPLCQQTSHQYSYLWIDHLTCWRLE</sequence>
<protein>
    <submittedName>
        <fullName evidence="3">Uncharacterized protein</fullName>
    </submittedName>
</protein>
<feature type="signal peptide" evidence="2">
    <location>
        <begin position="1"/>
        <end position="21"/>
    </location>
</feature>
<dbReference type="AlphaFoldDB" id="A0AAW1XJ27"/>
<evidence type="ECO:0000313" key="4">
    <source>
        <dbReference type="Proteomes" id="UP001457282"/>
    </source>
</evidence>
<accession>A0AAW1XJ27</accession>
<feature type="transmembrane region" description="Helical" evidence="1">
    <location>
        <begin position="113"/>
        <end position="133"/>
    </location>
</feature>
<dbReference type="EMBL" id="JBEDUW010000004">
    <property type="protein sequence ID" value="KAK9935732.1"/>
    <property type="molecule type" value="Genomic_DNA"/>
</dbReference>
<dbReference type="Proteomes" id="UP001457282">
    <property type="component" value="Unassembled WGS sequence"/>
</dbReference>
<keyword evidence="2" id="KW-0732">Signal</keyword>
<proteinExistence type="predicted"/>
<keyword evidence="4" id="KW-1185">Reference proteome</keyword>
<keyword evidence="1" id="KW-1133">Transmembrane helix</keyword>
<gene>
    <name evidence="3" type="ORF">M0R45_022818</name>
</gene>
<keyword evidence="1" id="KW-0472">Membrane</keyword>
<comment type="caution">
    <text evidence="3">The sequence shown here is derived from an EMBL/GenBank/DDBJ whole genome shotgun (WGS) entry which is preliminary data.</text>
</comment>
<feature type="transmembrane region" description="Helical" evidence="1">
    <location>
        <begin position="145"/>
        <end position="166"/>
    </location>
</feature>